<dbReference type="OrthoDB" id="4837859at2759"/>
<evidence type="ECO:0000313" key="2">
    <source>
        <dbReference type="EMBL" id="PFH56703.1"/>
    </source>
</evidence>
<proteinExistence type="predicted"/>
<feature type="compositionally biased region" description="Basic and acidic residues" evidence="1">
    <location>
        <begin position="92"/>
        <end position="107"/>
    </location>
</feature>
<reference evidence="2 3" key="2">
    <citation type="journal article" date="2017" name="Sci. Rep.">
        <title>Ant-infecting Ophiocordyceps genomes reveal a high diversity of potential behavioral manipulation genes and a possible major role for enterotoxins.</title>
        <authorList>
            <person name="de Bekker C."/>
            <person name="Ohm R.A."/>
            <person name="Evans H.C."/>
            <person name="Brachmann A."/>
            <person name="Hughes D.P."/>
        </authorList>
    </citation>
    <scope>NUCLEOTIDE SEQUENCE [LARGE SCALE GENOMIC DNA]</scope>
    <source>
        <strain evidence="2 3">SC16a</strain>
    </source>
</reference>
<feature type="region of interest" description="Disordered" evidence="1">
    <location>
        <begin position="1"/>
        <end position="44"/>
    </location>
</feature>
<gene>
    <name evidence="2" type="ORF">XA68_16118</name>
</gene>
<evidence type="ECO:0000256" key="1">
    <source>
        <dbReference type="SAM" id="MobiDB-lite"/>
    </source>
</evidence>
<dbReference type="Proteomes" id="UP000037136">
    <property type="component" value="Unassembled WGS sequence"/>
</dbReference>
<organism evidence="2 3">
    <name type="scientific">Ophiocordyceps unilateralis</name>
    <name type="common">Zombie-ant fungus</name>
    <name type="synonym">Torrubia unilateralis</name>
    <dbReference type="NCBI Taxonomy" id="268505"/>
    <lineage>
        <taxon>Eukaryota</taxon>
        <taxon>Fungi</taxon>
        <taxon>Dikarya</taxon>
        <taxon>Ascomycota</taxon>
        <taxon>Pezizomycotina</taxon>
        <taxon>Sordariomycetes</taxon>
        <taxon>Hypocreomycetidae</taxon>
        <taxon>Hypocreales</taxon>
        <taxon>Ophiocordycipitaceae</taxon>
        <taxon>Ophiocordyceps</taxon>
    </lineage>
</organism>
<feature type="compositionally biased region" description="Basic and acidic residues" evidence="1">
    <location>
        <begin position="27"/>
        <end position="44"/>
    </location>
</feature>
<dbReference type="EMBL" id="LAZP02000525">
    <property type="protein sequence ID" value="PFH56703.1"/>
    <property type="molecule type" value="Genomic_DNA"/>
</dbReference>
<protein>
    <submittedName>
        <fullName evidence="2">Uncharacterized protein</fullName>
    </submittedName>
</protein>
<feature type="region of interest" description="Disordered" evidence="1">
    <location>
        <begin position="70"/>
        <end position="107"/>
    </location>
</feature>
<evidence type="ECO:0000313" key="3">
    <source>
        <dbReference type="Proteomes" id="UP000037136"/>
    </source>
</evidence>
<reference evidence="2 3" key="1">
    <citation type="journal article" date="2015" name="BMC Genomics">
        <title>Gene expression during zombie ant biting behavior reflects the complexity underlying fungal parasitic behavioral manipulation.</title>
        <authorList>
            <person name="de Bekker C."/>
            <person name="Ohm R.A."/>
            <person name="Loreto R.G."/>
            <person name="Sebastian A."/>
            <person name="Albert I."/>
            <person name="Merrow M."/>
            <person name="Brachmann A."/>
            <person name="Hughes D.P."/>
        </authorList>
    </citation>
    <scope>NUCLEOTIDE SEQUENCE [LARGE SCALE GENOMIC DNA]</scope>
    <source>
        <strain evidence="2 3">SC16a</strain>
    </source>
</reference>
<dbReference type="AlphaFoldDB" id="A0A2A9P738"/>
<comment type="caution">
    <text evidence="2">The sequence shown here is derived from an EMBL/GenBank/DDBJ whole genome shotgun (WGS) entry which is preliminary data.</text>
</comment>
<name>A0A2A9P738_OPHUN</name>
<sequence>MGSSHSSPDSPEAASDEAKPKSLYQRMQDKKRGPISDEDIKKYTGKTRDELMTWAENQPGVGKNQLAGKLALGPASGLGGWGPDAEPTGADRGMKFPPKPDTKNSAG</sequence>
<keyword evidence="3" id="KW-1185">Reference proteome</keyword>
<accession>A0A2A9P738</accession>